<reference evidence="2 3" key="1">
    <citation type="submission" date="2016-10" db="EMBL/GenBank/DDBJ databases">
        <title>The genome sequence of Colletotrichum fioriniae PJ7.</title>
        <authorList>
            <person name="Baroncelli R."/>
        </authorList>
    </citation>
    <scope>NUCLEOTIDE SEQUENCE [LARGE SCALE GENOMIC DNA]</scope>
    <source>
        <strain evidence="2">Col 31</strain>
    </source>
</reference>
<dbReference type="EMBL" id="MLGG01000004">
    <property type="protein sequence ID" value="KAK1465563.1"/>
    <property type="molecule type" value="Genomic_DNA"/>
</dbReference>
<feature type="chain" id="PRO_5042536604" evidence="1">
    <location>
        <begin position="19"/>
        <end position="409"/>
    </location>
</feature>
<dbReference type="InterPro" id="IPR051130">
    <property type="entry name" value="Mito_struct-func_regulator"/>
</dbReference>
<organism evidence="2 3">
    <name type="scientific">Colletotrichum melonis</name>
    <dbReference type="NCBI Taxonomy" id="1209925"/>
    <lineage>
        <taxon>Eukaryota</taxon>
        <taxon>Fungi</taxon>
        <taxon>Dikarya</taxon>
        <taxon>Ascomycota</taxon>
        <taxon>Pezizomycotina</taxon>
        <taxon>Sordariomycetes</taxon>
        <taxon>Hypocreomycetidae</taxon>
        <taxon>Glomerellales</taxon>
        <taxon>Glomerellaceae</taxon>
        <taxon>Colletotrichum</taxon>
        <taxon>Colletotrichum acutatum species complex</taxon>
    </lineage>
</organism>
<accession>A0AAI9UW22</accession>
<keyword evidence="1" id="KW-0732">Signal</keyword>
<evidence type="ECO:0000256" key="1">
    <source>
        <dbReference type="SAM" id="SignalP"/>
    </source>
</evidence>
<dbReference type="PANTHER" id="PTHR43173">
    <property type="entry name" value="ABC1 FAMILY PROTEIN"/>
    <property type="match status" value="1"/>
</dbReference>
<proteinExistence type="predicted"/>
<dbReference type="InterPro" id="IPR005197">
    <property type="entry name" value="Glyco_hydro_71"/>
</dbReference>
<feature type="signal peptide" evidence="1">
    <location>
        <begin position="1"/>
        <end position="18"/>
    </location>
</feature>
<dbReference type="Pfam" id="PF03659">
    <property type="entry name" value="Glyco_hydro_71"/>
    <property type="match status" value="1"/>
</dbReference>
<dbReference type="Gene3D" id="3.20.20.80">
    <property type="entry name" value="Glycosidases"/>
    <property type="match status" value="1"/>
</dbReference>
<sequence length="409" mass="45975">MKLNVILLAVAGAVRVQSAAVFAHFMVGNTAEYTESTWLTDIRLAKEAHIDAFALNMAHGESVNEVSLERAFNVAKDEGFKLLFFFRLRRERTLTEGDRHQLSEEVYIESRGPGNAKDWIDIKSQVSCFFIPDWSSEGAKPALALGNNVADGLFNWAAWPWGPRDMDTYVDASYFQYLDKRPYMMPVSPWFYTNMPGYNKNWMWRGDDIWHDRWIQVIYNQPEYVQIISWNDYGESHHIGPLYGHAMEAFTVGKAPYNYANNRPHDGWRQTLPFWIDYYKTGKATVSQESLVVWYRTSPSSACSEGGTVGNTASQLQIEFPPQLIILDKIFFSAVLASTAEVTVTVGGKTFTPKWSSIPDGGVGVYHGSVVLLSETGDVNVQLSRPGRLLARVDGPAFSSASCDNGRTD</sequence>
<comment type="caution">
    <text evidence="2">The sequence shown here is derived from an EMBL/GenBank/DDBJ whole genome shotgun (WGS) entry which is preliminary data.</text>
</comment>
<evidence type="ECO:0000313" key="3">
    <source>
        <dbReference type="Proteomes" id="UP001239795"/>
    </source>
</evidence>
<name>A0AAI9UW22_9PEZI</name>
<evidence type="ECO:0000313" key="2">
    <source>
        <dbReference type="EMBL" id="KAK1465563.1"/>
    </source>
</evidence>
<protein>
    <submittedName>
        <fullName evidence="2">Mutanase</fullName>
    </submittedName>
</protein>
<dbReference type="PANTHER" id="PTHR43173:SF33">
    <property type="entry name" value="ASCUS WALL ENDO-1,3-ALPHA-GLUCANASE-RELATED"/>
    <property type="match status" value="1"/>
</dbReference>
<dbReference type="GO" id="GO:0051118">
    <property type="term" value="F:glucan endo-1,3-alpha-glucosidase activity"/>
    <property type="evidence" value="ECO:0007669"/>
    <property type="project" value="InterPro"/>
</dbReference>
<gene>
    <name evidence="2" type="ORF">CMEL01_11555</name>
</gene>
<dbReference type="CDD" id="cd11577">
    <property type="entry name" value="GH71"/>
    <property type="match status" value="1"/>
</dbReference>
<dbReference type="AlphaFoldDB" id="A0AAI9UW22"/>
<keyword evidence="3" id="KW-1185">Reference proteome</keyword>
<dbReference type="Proteomes" id="UP001239795">
    <property type="component" value="Unassembled WGS sequence"/>
</dbReference>